<sequence>MSKRHGFSEEAVRHMETAVIQGHGSMAAFDHPEFGGPGQWMRGGLLMLSDAFNHELKARVDALCNTLSGQVRLAPGMAWGTATQNSWWPAELGEPTATGQQNDLHYAYFADTQRLAVRRGDEVSVYDTGDHRIQGVSQQHTDGHSAACFTSQHGPVDLASLPRVASESRSNVSDEDLSTPTAAAASHDVFDAIERLGELLQRGLLTEKEFADKKQALLARI</sequence>
<evidence type="ECO:0000259" key="2">
    <source>
        <dbReference type="Pfam" id="PF09851"/>
    </source>
</evidence>
<evidence type="ECO:0000313" key="3">
    <source>
        <dbReference type="EMBL" id="MES1929002.1"/>
    </source>
</evidence>
<accession>A0ABV2AZD1</accession>
<evidence type="ECO:0000313" key="4">
    <source>
        <dbReference type="Proteomes" id="UP001460888"/>
    </source>
</evidence>
<proteinExistence type="predicted"/>
<protein>
    <recommendedName>
        <fullName evidence="2">SHOCT domain-containing protein</fullName>
    </recommendedName>
</protein>
<organism evidence="3 4">
    <name type="scientific">Salinisphaera dokdonensis CL-ES53</name>
    <dbReference type="NCBI Taxonomy" id="1304272"/>
    <lineage>
        <taxon>Bacteria</taxon>
        <taxon>Pseudomonadati</taxon>
        <taxon>Pseudomonadota</taxon>
        <taxon>Gammaproteobacteria</taxon>
        <taxon>Salinisphaerales</taxon>
        <taxon>Salinisphaeraceae</taxon>
        <taxon>Salinisphaera</taxon>
    </lineage>
</organism>
<feature type="region of interest" description="Disordered" evidence="1">
    <location>
        <begin position="164"/>
        <end position="183"/>
    </location>
</feature>
<reference evidence="3 4" key="1">
    <citation type="submission" date="2013-03" db="EMBL/GenBank/DDBJ databases">
        <title>Salinisphaera dokdonensis CL-ES53 Genome Sequencing.</title>
        <authorList>
            <person name="Li C."/>
            <person name="Lai Q."/>
            <person name="Shao Z."/>
        </authorList>
    </citation>
    <scope>NUCLEOTIDE SEQUENCE [LARGE SCALE GENOMIC DNA]</scope>
    <source>
        <strain evidence="3 4">CL-ES53</strain>
    </source>
</reference>
<dbReference type="InterPro" id="IPR018649">
    <property type="entry name" value="SHOCT"/>
</dbReference>
<evidence type="ECO:0000256" key="1">
    <source>
        <dbReference type="SAM" id="MobiDB-lite"/>
    </source>
</evidence>
<feature type="domain" description="SHOCT" evidence="2">
    <location>
        <begin position="191"/>
        <end position="218"/>
    </location>
</feature>
<keyword evidence="4" id="KW-1185">Reference proteome</keyword>
<dbReference type="Proteomes" id="UP001460888">
    <property type="component" value="Unassembled WGS sequence"/>
</dbReference>
<dbReference type="Pfam" id="PF09851">
    <property type="entry name" value="SHOCT"/>
    <property type="match status" value="1"/>
</dbReference>
<name>A0ABV2AZD1_9GAMM</name>
<comment type="caution">
    <text evidence="3">The sequence shown here is derived from an EMBL/GenBank/DDBJ whole genome shotgun (WGS) entry which is preliminary data.</text>
</comment>
<dbReference type="EMBL" id="APND01000002">
    <property type="protein sequence ID" value="MES1929002.1"/>
    <property type="molecule type" value="Genomic_DNA"/>
</dbReference>
<gene>
    <name evidence="3" type="ORF">SADO_07097</name>
</gene>